<dbReference type="InterPro" id="IPR025392">
    <property type="entry name" value="DUF4124"/>
</dbReference>
<evidence type="ECO:0000256" key="1">
    <source>
        <dbReference type="SAM" id="MobiDB-lite"/>
    </source>
</evidence>
<feature type="compositionally biased region" description="Basic and acidic residues" evidence="1">
    <location>
        <begin position="98"/>
        <end position="128"/>
    </location>
</feature>
<name>A0ABT5KLV2_9BURK</name>
<evidence type="ECO:0000313" key="5">
    <source>
        <dbReference type="Proteomes" id="UP001219862"/>
    </source>
</evidence>
<proteinExistence type="predicted"/>
<gene>
    <name evidence="4" type="ORF">PRZ01_01205</name>
</gene>
<evidence type="ECO:0000256" key="2">
    <source>
        <dbReference type="SAM" id="SignalP"/>
    </source>
</evidence>
<protein>
    <submittedName>
        <fullName evidence="4">DUF4124 domain-containing protein</fullName>
    </submittedName>
</protein>
<comment type="caution">
    <text evidence="4">The sequence shown here is derived from an EMBL/GenBank/DDBJ whole genome shotgun (WGS) entry which is preliminary data.</text>
</comment>
<feature type="region of interest" description="Disordered" evidence="1">
    <location>
        <begin position="81"/>
        <end position="183"/>
    </location>
</feature>
<keyword evidence="5" id="KW-1185">Reference proteome</keyword>
<keyword evidence="2" id="KW-0732">Signal</keyword>
<organism evidence="4 5">
    <name type="scientific">Roseateles koreensis</name>
    <dbReference type="NCBI Taxonomy" id="2987526"/>
    <lineage>
        <taxon>Bacteria</taxon>
        <taxon>Pseudomonadati</taxon>
        <taxon>Pseudomonadota</taxon>
        <taxon>Betaproteobacteria</taxon>
        <taxon>Burkholderiales</taxon>
        <taxon>Sphaerotilaceae</taxon>
        <taxon>Roseateles</taxon>
    </lineage>
</organism>
<accession>A0ABT5KLV2</accession>
<feature type="domain" description="DUF4124" evidence="3">
    <location>
        <begin position="24"/>
        <end position="73"/>
    </location>
</feature>
<dbReference type="Pfam" id="PF13511">
    <property type="entry name" value="DUF4124"/>
    <property type="match status" value="1"/>
</dbReference>
<sequence length="183" mass="20049">MLRPTTFTPTQGLCRLAALSALGALLFCSALPANAQWKWRDAAGNWQFSDLPPPSTVPEKDILRRPANAQAARIVVVPYGVASPASPPAPDSAASGPSKDELKQQAKEKQLEKDKLAKQREQEQRQAEQRAANCRNAQDNLRLLESGVRLKRSNEAGEPVVIDDAQREAEMQSTRGVIHSECR</sequence>
<dbReference type="Proteomes" id="UP001219862">
    <property type="component" value="Unassembled WGS sequence"/>
</dbReference>
<feature type="signal peptide" evidence="2">
    <location>
        <begin position="1"/>
        <end position="35"/>
    </location>
</feature>
<dbReference type="EMBL" id="JAQQXS010000001">
    <property type="protein sequence ID" value="MDC8783807.1"/>
    <property type="molecule type" value="Genomic_DNA"/>
</dbReference>
<feature type="chain" id="PRO_5046664723" evidence="2">
    <location>
        <begin position="36"/>
        <end position="183"/>
    </location>
</feature>
<dbReference type="RefSeq" id="WP_273594920.1">
    <property type="nucleotide sequence ID" value="NZ_JAQQXS010000001.1"/>
</dbReference>
<reference evidence="4 5" key="1">
    <citation type="submission" date="2022-10" db="EMBL/GenBank/DDBJ databases">
        <title>paucibacter sp. hw8 Genome sequencing.</title>
        <authorList>
            <person name="Park S."/>
        </authorList>
    </citation>
    <scope>NUCLEOTIDE SEQUENCE [LARGE SCALE GENOMIC DNA]</scope>
    <source>
        <strain evidence="5">hw8</strain>
    </source>
</reference>
<evidence type="ECO:0000259" key="3">
    <source>
        <dbReference type="Pfam" id="PF13511"/>
    </source>
</evidence>
<evidence type="ECO:0000313" key="4">
    <source>
        <dbReference type="EMBL" id="MDC8783807.1"/>
    </source>
</evidence>